<dbReference type="AlphaFoldDB" id="A0A382QIC3"/>
<evidence type="ECO:0000259" key="1">
    <source>
        <dbReference type="Pfam" id="PF13579"/>
    </source>
</evidence>
<sequence length="197" mass="22431">VPGYTETAAGPQKGKLRADLHLLALSFRIARQQKPDIIHAHLHEGLLIGWLVRVLLAWRRIPLVVDIQGGLVGELQEHGFFARARWKAQILKPALRLLEYGLLRLPQHIFCSSANSEALCRDHYHVSARRLTLLDDRVDVKSYTDCRHPVKLPFPDHARIVVYSGSLLPIKGIENLKMTVLELARRRDDICFLLVGY</sequence>
<accession>A0A382QIC3</accession>
<dbReference type="Gene3D" id="3.40.50.2000">
    <property type="entry name" value="Glycogen Phosphorylase B"/>
    <property type="match status" value="2"/>
</dbReference>
<organism evidence="2">
    <name type="scientific">marine metagenome</name>
    <dbReference type="NCBI Taxonomy" id="408172"/>
    <lineage>
        <taxon>unclassified sequences</taxon>
        <taxon>metagenomes</taxon>
        <taxon>ecological metagenomes</taxon>
    </lineage>
</organism>
<dbReference type="EMBL" id="UINC01114259">
    <property type="protein sequence ID" value="SVC84442.1"/>
    <property type="molecule type" value="Genomic_DNA"/>
</dbReference>
<proteinExistence type="predicted"/>
<gene>
    <name evidence="2" type="ORF">METZ01_LOCUS337296</name>
</gene>
<feature type="domain" description="Glycosyltransferase subfamily 4-like N-terminal" evidence="1">
    <location>
        <begin position="15"/>
        <end position="133"/>
    </location>
</feature>
<feature type="non-terminal residue" evidence="2">
    <location>
        <position position="197"/>
    </location>
</feature>
<protein>
    <recommendedName>
        <fullName evidence="1">Glycosyltransferase subfamily 4-like N-terminal domain-containing protein</fullName>
    </recommendedName>
</protein>
<evidence type="ECO:0000313" key="2">
    <source>
        <dbReference type="EMBL" id="SVC84442.1"/>
    </source>
</evidence>
<feature type="non-terminal residue" evidence="2">
    <location>
        <position position="1"/>
    </location>
</feature>
<name>A0A382QIC3_9ZZZZ</name>
<reference evidence="2" key="1">
    <citation type="submission" date="2018-05" db="EMBL/GenBank/DDBJ databases">
        <authorList>
            <person name="Lanie J.A."/>
            <person name="Ng W.-L."/>
            <person name="Kazmierczak K.M."/>
            <person name="Andrzejewski T.M."/>
            <person name="Davidsen T.M."/>
            <person name="Wayne K.J."/>
            <person name="Tettelin H."/>
            <person name="Glass J.I."/>
            <person name="Rusch D."/>
            <person name="Podicherti R."/>
            <person name="Tsui H.-C.T."/>
            <person name="Winkler M.E."/>
        </authorList>
    </citation>
    <scope>NUCLEOTIDE SEQUENCE</scope>
</reference>
<dbReference type="Pfam" id="PF13579">
    <property type="entry name" value="Glyco_trans_4_4"/>
    <property type="match status" value="1"/>
</dbReference>
<dbReference type="InterPro" id="IPR028098">
    <property type="entry name" value="Glyco_trans_4-like_N"/>
</dbReference>
<dbReference type="SUPFAM" id="SSF53756">
    <property type="entry name" value="UDP-Glycosyltransferase/glycogen phosphorylase"/>
    <property type="match status" value="1"/>
</dbReference>